<dbReference type="EMBL" id="KB299619">
    <property type="protein sequence ID" value="ELU07793.1"/>
    <property type="molecule type" value="Genomic_DNA"/>
</dbReference>
<evidence type="ECO:0000256" key="6">
    <source>
        <dbReference type="ARBA" id="ARBA00022692"/>
    </source>
</evidence>
<dbReference type="Proteomes" id="UP000014760">
    <property type="component" value="Unassembled WGS sequence"/>
</dbReference>
<evidence type="ECO:0000256" key="3">
    <source>
        <dbReference type="ARBA" id="ARBA00005735"/>
    </source>
</evidence>
<feature type="domain" description="Galactosyltransferase C-terminal" evidence="11">
    <location>
        <begin position="116"/>
        <end position="182"/>
    </location>
</feature>
<dbReference type="PANTHER" id="PTHR19300">
    <property type="entry name" value="BETA-1,4-GALACTOSYLTRANSFERASE"/>
    <property type="match status" value="1"/>
</dbReference>
<evidence type="ECO:0000256" key="8">
    <source>
        <dbReference type="ARBA" id="ARBA00022989"/>
    </source>
</evidence>
<keyword evidence="5" id="KW-0808">Transferase</keyword>
<organism evidence="13">
    <name type="scientific">Capitella teleta</name>
    <name type="common">Polychaete worm</name>
    <dbReference type="NCBI Taxonomy" id="283909"/>
    <lineage>
        <taxon>Eukaryota</taxon>
        <taxon>Metazoa</taxon>
        <taxon>Spiralia</taxon>
        <taxon>Lophotrochozoa</taxon>
        <taxon>Annelida</taxon>
        <taxon>Polychaeta</taxon>
        <taxon>Sedentaria</taxon>
        <taxon>Scolecida</taxon>
        <taxon>Capitellidae</taxon>
        <taxon>Capitella</taxon>
    </lineage>
</organism>
<dbReference type="PANTHER" id="PTHR19300:SF57">
    <property type="entry name" value="BETA-1,4-N-ACETYLGALACTOSAMINYLTRANSFERASE"/>
    <property type="match status" value="1"/>
</dbReference>
<evidence type="ECO:0000259" key="12">
    <source>
        <dbReference type="Pfam" id="PF13733"/>
    </source>
</evidence>
<keyword evidence="10" id="KW-0325">Glycoprotein</keyword>
<dbReference type="GO" id="GO:0016020">
    <property type="term" value="C:membrane"/>
    <property type="evidence" value="ECO:0007669"/>
    <property type="project" value="UniProtKB-SubCell"/>
</dbReference>
<dbReference type="InterPro" id="IPR027995">
    <property type="entry name" value="Galactosyl_T_N"/>
</dbReference>
<feature type="domain" description="Galactosyltransferase N-terminal" evidence="12">
    <location>
        <begin position="2"/>
        <end position="102"/>
    </location>
</feature>
<dbReference type="SUPFAM" id="SSF53448">
    <property type="entry name" value="Nucleotide-diphospho-sugar transferases"/>
    <property type="match status" value="1"/>
</dbReference>
<dbReference type="GO" id="GO:0005794">
    <property type="term" value="C:Golgi apparatus"/>
    <property type="evidence" value="ECO:0007669"/>
    <property type="project" value="TreeGrafter"/>
</dbReference>
<dbReference type="UniPathway" id="UPA00378"/>
<evidence type="ECO:0000256" key="4">
    <source>
        <dbReference type="ARBA" id="ARBA00022676"/>
    </source>
</evidence>
<evidence type="ECO:0000256" key="5">
    <source>
        <dbReference type="ARBA" id="ARBA00022679"/>
    </source>
</evidence>
<keyword evidence="8" id="KW-1133">Transmembrane helix</keyword>
<dbReference type="EnsemblMetazoa" id="CapteT152304">
    <property type="protein sequence ID" value="CapteP152304"/>
    <property type="gene ID" value="CapteG152304"/>
</dbReference>
<dbReference type="STRING" id="283909.R7UNV1"/>
<name>R7UNV1_CAPTE</name>
<keyword evidence="6" id="KW-0812">Transmembrane</keyword>
<evidence type="ECO:0000256" key="2">
    <source>
        <dbReference type="ARBA" id="ARBA00004922"/>
    </source>
</evidence>
<dbReference type="InterPro" id="IPR029044">
    <property type="entry name" value="Nucleotide-diphossugar_trans"/>
</dbReference>
<evidence type="ECO:0000313" key="13">
    <source>
        <dbReference type="EMBL" id="ELU07793.1"/>
    </source>
</evidence>
<reference evidence="14" key="3">
    <citation type="submission" date="2015-06" db="UniProtKB">
        <authorList>
            <consortium name="EnsemblMetazoa"/>
        </authorList>
    </citation>
    <scope>IDENTIFICATION</scope>
</reference>
<comment type="similarity">
    <text evidence="3">Belongs to the glycosyltransferase 7 family.</text>
</comment>
<evidence type="ECO:0000256" key="7">
    <source>
        <dbReference type="ARBA" id="ARBA00022968"/>
    </source>
</evidence>
<accession>R7UNV1</accession>
<keyword evidence="4" id="KW-0328">Glycosyltransferase</keyword>
<dbReference type="GO" id="GO:0008378">
    <property type="term" value="F:galactosyltransferase activity"/>
    <property type="evidence" value="ECO:0007669"/>
    <property type="project" value="TreeGrafter"/>
</dbReference>
<comment type="pathway">
    <text evidence="2">Protein modification; protein glycosylation.</text>
</comment>
<dbReference type="OMA" id="MMVDPYK"/>
<comment type="subcellular location">
    <subcellularLocation>
        <location evidence="1">Membrane</location>
        <topology evidence="1">Single-pass type II membrane protein</topology>
    </subcellularLocation>
</comment>
<dbReference type="GO" id="GO:0033842">
    <property type="term" value="F:N-acetyl-beta-glucosaminyl-derivative 4-beta-N-acetylgalactosaminyltransferase activity"/>
    <property type="evidence" value="ECO:0007669"/>
    <property type="project" value="TreeGrafter"/>
</dbReference>
<evidence type="ECO:0000256" key="9">
    <source>
        <dbReference type="ARBA" id="ARBA00023136"/>
    </source>
</evidence>
<evidence type="ECO:0000256" key="1">
    <source>
        <dbReference type="ARBA" id="ARBA00004606"/>
    </source>
</evidence>
<dbReference type="HOGENOM" id="CLU_044391_1_4_1"/>
<dbReference type="PRINTS" id="PR02050">
    <property type="entry name" value="B14GALTRFASE"/>
</dbReference>
<dbReference type="Pfam" id="PF02709">
    <property type="entry name" value="Glyco_transf_7C"/>
    <property type="match status" value="1"/>
</dbReference>
<evidence type="ECO:0000259" key="11">
    <source>
        <dbReference type="Pfam" id="PF02709"/>
    </source>
</evidence>
<dbReference type="AlphaFoldDB" id="R7UNV1"/>
<proteinExistence type="inferred from homology"/>
<reference evidence="13 15" key="2">
    <citation type="journal article" date="2013" name="Nature">
        <title>Insights into bilaterian evolution from three spiralian genomes.</title>
        <authorList>
            <person name="Simakov O."/>
            <person name="Marletaz F."/>
            <person name="Cho S.J."/>
            <person name="Edsinger-Gonzales E."/>
            <person name="Havlak P."/>
            <person name="Hellsten U."/>
            <person name="Kuo D.H."/>
            <person name="Larsson T."/>
            <person name="Lv J."/>
            <person name="Arendt D."/>
            <person name="Savage R."/>
            <person name="Osoegawa K."/>
            <person name="de Jong P."/>
            <person name="Grimwood J."/>
            <person name="Chapman J.A."/>
            <person name="Shapiro H."/>
            <person name="Aerts A."/>
            <person name="Otillar R.P."/>
            <person name="Terry A.Y."/>
            <person name="Boore J.L."/>
            <person name="Grigoriev I.V."/>
            <person name="Lindberg D.R."/>
            <person name="Seaver E.C."/>
            <person name="Weisblat D.A."/>
            <person name="Putnam N.H."/>
            <person name="Rokhsar D.S."/>
        </authorList>
    </citation>
    <scope>NUCLEOTIDE SEQUENCE</scope>
    <source>
        <strain evidence="13 15">I ESC-2004</strain>
    </source>
</reference>
<keyword evidence="9" id="KW-0472">Membrane</keyword>
<dbReference type="Pfam" id="PF13733">
    <property type="entry name" value="Glyco_transf_7N"/>
    <property type="match status" value="1"/>
</dbReference>
<gene>
    <name evidence="13" type="ORF">CAPTEDRAFT_152304</name>
</gene>
<evidence type="ECO:0000313" key="15">
    <source>
        <dbReference type="Proteomes" id="UP000014760"/>
    </source>
</evidence>
<keyword evidence="7" id="KW-0735">Signal-anchor</keyword>
<dbReference type="EMBL" id="AMQN01001115">
    <property type="status" value="NOT_ANNOTATED_CDS"/>
    <property type="molecule type" value="Genomic_DNA"/>
</dbReference>
<dbReference type="InterPro" id="IPR003859">
    <property type="entry name" value="Galactosyl_T"/>
</dbReference>
<protein>
    <recommendedName>
        <fullName evidence="16">Galactosyltransferase N-terminal domain-containing protein</fullName>
    </recommendedName>
</protein>
<dbReference type="GO" id="GO:0006688">
    <property type="term" value="P:glycosphingolipid biosynthetic process"/>
    <property type="evidence" value="ECO:0007669"/>
    <property type="project" value="TreeGrafter"/>
</dbReference>
<evidence type="ECO:0008006" key="16">
    <source>
        <dbReference type="Google" id="ProtNLM"/>
    </source>
</evidence>
<dbReference type="GO" id="GO:0005975">
    <property type="term" value="P:carbohydrate metabolic process"/>
    <property type="evidence" value="ECO:0007669"/>
    <property type="project" value="InterPro"/>
</dbReference>
<evidence type="ECO:0000313" key="14">
    <source>
        <dbReference type="EnsemblMetazoa" id="CapteP152304"/>
    </source>
</evidence>
<dbReference type="InterPro" id="IPR027791">
    <property type="entry name" value="Galactosyl_T_C"/>
</dbReference>
<reference evidence="15" key="1">
    <citation type="submission" date="2012-12" db="EMBL/GenBank/DDBJ databases">
        <authorList>
            <person name="Hellsten U."/>
            <person name="Grimwood J."/>
            <person name="Chapman J.A."/>
            <person name="Shapiro H."/>
            <person name="Aerts A."/>
            <person name="Otillar R.P."/>
            <person name="Terry A.Y."/>
            <person name="Boore J.L."/>
            <person name="Simakov O."/>
            <person name="Marletaz F."/>
            <person name="Cho S.-J."/>
            <person name="Edsinger-Gonzales E."/>
            <person name="Havlak P."/>
            <person name="Kuo D.-H."/>
            <person name="Larsson T."/>
            <person name="Lv J."/>
            <person name="Arendt D."/>
            <person name="Savage R."/>
            <person name="Osoegawa K."/>
            <person name="de Jong P."/>
            <person name="Lindberg D.R."/>
            <person name="Seaver E.C."/>
            <person name="Weisblat D.A."/>
            <person name="Putnam N.H."/>
            <person name="Grigoriev I.V."/>
            <person name="Rokhsar D.S."/>
        </authorList>
    </citation>
    <scope>NUCLEOTIDE SEQUENCE</scope>
    <source>
        <strain evidence="15">I ESC-2004</strain>
    </source>
</reference>
<dbReference type="Gene3D" id="3.90.550.10">
    <property type="entry name" value="Spore Coat Polysaccharide Biosynthesis Protein SpsA, Chain A"/>
    <property type="match status" value="1"/>
</dbReference>
<keyword evidence="15" id="KW-1185">Reference proteome</keyword>
<sequence>MQRGSWAPKHCTPRWHVAIIIPYRDRAAHLNVFLKNIIPFLQKQLLKFTIFLMEQTDGVAFNRGALLNAGFAESRRIISNIDCFVFHDVDLIPEDLSNLYACASKVRSLVTGRRHRRYTQYGGYMGGATSFIPQLFEDINGYSNKFYGWGGEDDNARHRVKKSGLKMMKVPWEIGRFTMLQHADDSGNPHVKNMKVLGSDVLPEVDGLHTTNYEVKSISYRDHFIRILVDIPGPDT</sequence>
<evidence type="ECO:0000256" key="10">
    <source>
        <dbReference type="ARBA" id="ARBA00023180"/>
    </source>
</evidence>
<dbReference type="OrthoDB" id="10016069at2759"/>